<accession>A0A0A0K5W7</accession>
<dbReference type="Gramene" id="KGN44883">
    <property type="protein sequence ID" value="KGN44883"/>
    <property type="gene ID" value="Csa_7G394030"/>
</dbReference>
<proteinExistence type="predicted"/>
<evidence type="ECO:0000313" key="2">
    <source>
        <dbReference type="EMBL" id="KGN44883.1"/>
    </source>
</evidence>
<reference evidence="2 3" key="2">
    <citation type="journal article" date="2009" name="PLoS ONE">
        <title>An integrated genetic and cytogenetic map of the cucumber genome.</title>
        <authorList>
            <person name="Ren Y."/>
            <person name="Zhang Z."/>
            <person name="Liu J."/>
            <person name="Staub J.E."/>
            <person name="Han Y."/>
            <person name="Cheng Z."/>
            <person name="Li X."/>
            <person name="Lu J."/>
            <person name="Miao H."/>
            <person name="Kang H."/>
            <person name="Xie B."/>
            <person name="Gu X."/>
            <person name="Wang X."/>
            <person name="Du Y."/>
            <person name="Jin W."/>
            <person name="Huang S."/>
        </authorList>
    </citation>
    <scope>NUCLEOTIDE SEQUENCE [LARGE SCALE GENOMIC DNA]</scope>
    <source>
        <strain evidence="3">cv. 9930</strain>
    </source>
</reference>
<evidence type="ECO:0000256" key="1">
    <source>
        <dbReference type="SAM" id="SignalP"/>
    </source>
</evidence>
<sequence length="104" mass="11349">MGAIIKLFVYVAIVVALLLLSKPISTSAVDHDEISNSNNGILRRNVIQTTNRHEVGNGYQYSVKDEDTNQDGHKQSAKKAHCLNKKSLANRSGTMLFGVGPLVK</sequence>
<reference evidence="2 3" key="1">
    <citation type="journal article" date="2009" name="Nat. Genet.">
        <title>The genome of the cucumber, Cucumis sativus L.</title>
        <authorList>
            <person name="Huang S."/>
            <person name="Li R."/>
            <person name="Zhang Z."/>
            <person name="Li L."/>
            <person name="Gu X."/>
            <person name="Fan W."/>
            <person name="Lucas W.J."/>
            <person name="Wang X."/>
            <person name="Xie B."/>
            <person name="Ni P."/>
            <person name="Ren Y."/>
            <person name="Zhu H."/>
            <person name="Li J."/>
            <person name="Lin K."/>
            <person name="Jin W."/>
            <person name="Fei Z."/>
            <person name="Li G."/>
            <person name="Staub J."/>
            <person name="Kilian A."/>
            <person name="van der Vossen E.A."/>
            <person name="Wu Y."/>
            <person name="Guo J."/>
            <person name="He J."/>
            <person name="Jia Z."/>
            <person name="Ren Y."/>
            <person name="Tian G."/>
            <person name="Lu Y."/>
            <person name="Ruan J."/>
            <person name="Qian W."/>
            <person name="Wang M."/>
            <person name="Huang Q."/>
            <person name="Li B."/>
            <person name="Xuan Z."/>
            <person name="Cao J."/>
            <person name="Asan"/>
            <person name="Wu Z."/>
            <person name="Zhang J."/>
            <person name="Cai Q."/>
            <person name="Bai Y."/>
            <person name="Zhao B."/>
            <person name="Han Y."/>
            <person name="Li Y."/>
            <person name="Li X."/>
            <person name="Wang S."/>
            <person name="Shi Q."/>
            <person name="Liu S."/>
            <person name="Cho W.K."/>
            <person name="Kim J.Y."/>
            <person name="Xu Y."/>
            <person name="Heller-Uszynska K."/>
            <person name="Miao H."/>
            <person name="Cheng Z."/>
            <person name="Zhang S."/>
            <person name="Wu J."/>
            <person name="Yang Y."/>
            <person name="Kang H."/>
            <person name="Li M."/>
            <person name="Liang H."/>
            <person name="Ren X."/>
            <person name="Shi Z."/>
            <person name="Wen M."/>
            <person name="Jian M."/>
            <person name="Yang H."/>
            <person name="Zhang G."/>
            <person name="Yang Z."/>
            <person name="Chen R."/>
            <person name="Liu S."/>
            <person name="Li J."/>
            <person name="Ma L."/>
            <person name="Liu H."/>
            <person name="Zhou Y."/>
            <person name="Zhao J."/>
            <person name="Fang X."/>
            <person name="Li G."/>
            <person name="Fang L."/>
            <person name="Li Y."/>
            <person name="Liu D."/>
            <person name="Zheng H."/>
            <person name="Zhang Y."/>
            <person name="Qin N."/>
            <person name="Li Z."/>
            <person name="Yang G."/>
            <person name="Yang S."/>
            <person name="Bolund L."/>
            <person name="Kristiansen K."/>
            <person name="Zheng H."/>
            <person name="Li S."/>
            <person name="Zhang X."/>
            <person name="Yang H."/>
            <person name="Wang J."/>
            <person name="Sun R."/>
            <person name="Zhang B."/>
            <person name="Jiang S."/>
            <person name="Wang J."/>
            <person name="Du Y."/>
            <person name="Li S."/>
        </authorList>
    </citation>
    <scope>NUCLEOTIDE SEQUENCE [LARGE SCALE GENOMIC DNA]</scope>
    <source>
        <strain evidence="3">cv. 9930</strain>
    </source>
</reference>
<feature type="chain" id="PRO_5001971797" evidence="1">
    <location>
        <begin position="29"/>
        <end position="104"/>
    </location>
</feature>
<keyword evidence="3" id="KW-1185">Reference proteome</keyword>
<dbReference type="AlphaFoldDB" id="A0A0A0K5W7"/>
<name>A0A0A0K5W7_CUCSA</name>
<feature type="signal peptide" evidence="1">
    <location>
        <begin position="1"/>
        <end position="28"/>
    </location>
</feature>
<protein>
    <submittedName>
        <fullName evidence="2">Uncharacterized protein</fullName>
    </submittedName>
</protein>
<keyword evidence="1" id="KW-0732">Signal</keyword>
<organism evidence="2 3">
    <name type="scientific">Cucumis sativus</name>
    <name type="common">Cucumber</name>
    <dbReference type="NCBI Taxonomy" id="3659"/>
    <lineage>
        <taxon>Eukaryota</taxon>
        <taxon>Viridiplantae</taxon>
        <taxon>Streptophyta</taxon>
        <taxon>Embryophyta</taxon>
        <taxon>Tracheophyta</taxon>
        <taxon>Spermatophyta</taxon>
        <taxon>Magnoliopsida</taxon>
        <taxon>eudicotyledons</taxon>
        <taxon>Gunneridae</taxon>
        <taxon>Pentapetalae</taxon>
        <taxon>rosids</taxon>
        <taxon>fabids</taxon>
        <taxon>Cucurbitales</taxon>
        <taxon>Cucurbitaceae</taxon>
        <taxon>Benincaseae</taxon>
        <taxon>Cucumis</taxon>
    </lineage>
</organism>
<dbReference type="Proteomes" id="UP000029981">
    <property type="component" value="Chromosome 7"/>
</dbReference>
<gene>
    <name evidence="2" type="ORF">Csa_7G394030</name>
</gene>
<evidence type="ECO:0000313" key="3">
    <source>
        <dbReference type="Proteomes" id="UP000029981"/>
    </source>
</evidence>
<reference evidence="2 3" key="4">
    <citation type="journal article" date="2011" name="BMC Genomics">
        <title>RNA-Seq improves annotation of protein-coding genes in the cucumber genome.</title>
        <authorList>
            <person name="Li Z."/>
            <person name="Zhang Z."/>
            <person name="Yan P."/>
            <person name="Huang S."/>
            <person name="Fei Z."/>
            <person name="Lin K."/>
        </authorList>
    </citation>
    <scope>NUCLEOTIDE SEQUENCE [LARGE SCALE GENOMIC DNA]</scope>
    <source>
        <strain evidence="3">cv. 9930</strain>
    </source>
</reference>
<reference evidence="2 3" key="3">
    <citation type="journal article" date="2010" name="BMC Genomics">
        <title>Transcriptome sequencing and comparative analysis of cucumber flowers with different sex types.</title>
        <authorList>
            <person name="Guo S."/>
            <person name="Zheng Y."/>
            <person name="Joung J.G."/>
            <person name="Liu S."/>
            <person name="Zhang Z."/>
            <person name="Crasta O.R."/>
            <person name="Sobral B.W."/>
            <person name="Xu Y."/>
            <person name="Huang S."/>
            <person name="Fei Z."/>
        </authorList>
    </citation>
    <scope>NUCLEOTIDE SEQUENCE [LARGE SCALE GENOMIC DNA]</scope>
    <source>
        <strain evidence="3">cv. 9930</strain>
    </source>
</reference>
<dbReference type="EMBL" id="CM002928">
    <property type="protein sequence ID" value="KGN44883.1"/>
    <property type="molecule type" value="Genomic_DNA"/>
</dbReference>